<gene>
    <name evidence="1" type="ORF">rosag_35050</name>
</gene>
<dbReference type="AlphaFoldDB" id="A0AA37Q939"/>
<dbReference type="EMBL" id="BRXS01000005">
    <property type="protein sequence ID" value="GLC26992.1"/>
    <property type="molecule type" value="Genomic_DNA"/>
</dbReference>
<evidence type="ECO:0000313" key="1">
    <source>
        <dbReference type="EMBL" id="GLC26992.1"/>
    </source>
</evidence>
<proteinExistence type="predicted"/>
<dbReference type="InterPro" id="IPR011008">
    <property type="entry name" value="Dimeric_a/b-barrel"/>
</dbReference>
<dbReference type="SUPFAM" id="SSF54909">
    <property type="entry name" value="Dimeric alpha+beta barrel"/>
    <property type="match status" value="2"/>
</dbReference>
<evidence type="ECO:0000313" key="2">
    <source>
        <dbReference type="Proteomes" id="UP001161325"/>
    </source>
</evidence>
<protein>
    <recommendedName>
        <fullName evidence="3">Antibiotic biosynthesis monooxygenase</fullName>
    </recommendedName>
</protein>
<reference evidence="1" key="1">
    <citation type="submission" date="2022-08" db="EMBL/GenBank/DDBJ databases">
        <title>Draft genome sequencing of Roseisolibacter agri AW1220.</title>
        <authorList>
            <person name="Tobiishi Y."/>
            <person name="Tonouchi A."/>
        </authorList>
    </citation>
    <scope>NUCLEOTIDE SEQUENCE</scope>
    <source>
        <strain evidence="1">AW1220</strain>
    </source>
</reference>
<organism evidence="1 2">
    <name type="scientific">Roseisolibacter agri</name>
    <dbReference type="NCBI Taxonomy" id="2014610"/>
    <lineage>
        <taxon>Bacteria</taxon>
        <taxon>Pseudomonadati</taxon>
        <taxon>Gemmatimonadota</taxon>
        <taxon>Gemmatimonadia</taxon>
        <taxon>Gemmatimonadales</taxon>
        <taxon>Gemmatimonadaceae</taxon>
        <taxon>Roseisolibacter</taxon>
    </lineage>
</organism>
<dbReference type="Proteomes" id="UP001161325">
    <property type="component" value="Unassembled WGS sequence"/>
</dbReference>
<accession>A0AA37Q939</accession>
<evidence type="ECO:0008006" key="3">
    <source>
        <dbReference type="Google" id="ProtNLM"/>
    </source>
</evidence>
<keyword evidence="2" id="KW-1185">Reference proteome</keyword>
<name>A0AA37Q939_9BACT</name>
<comment type="caution">
    <text evidence="1">The sequence shown here is derived from an EMBL/GenBank/DDBJ whole genome shotgun (WGS) entry which is preliminary data.</text>
</comment>
<sequence length="205" mass="22383">MVSRGLLVRLEARAGKEADVEAFLRAALPLVQREAGTTAWFAVRFGRGEYGIFDVFQDDAARDAHLAGPVAQALEQRGGELLANAPRIRKLVVLANKLPTAGTREPDTKGLLLTFRAKSGHEPEVEQFLRDAQPVVMDEPRTTAWFAIHTDEGEYGIFDVFPDNGGRFAHLAGGVPRELAKHALTLLGSMPDLEMLNVEAEKLVA</sequence>
<dbReference type="Gene3D" id="3.30.70.100">
    <property type="match status" value="2"/>
</dbReference>